<evidence type="ECO:0008006" key="3">
    <source>
        <dbReference type="Google" id="ProtNLM"/>
    </source>
</evidence>
<accession>A0AAW2F7S4</accession>
<dbReference type="Proteomes" id="UP001430953">
    <property type="component" value="Unassembled WGS sequence"/>
</dbReference>
<proteinExistence type="predicted"/>
<sequence>MVLHVPSITRMLATIVTQHCWSLPPGILAFSLRFVYVACAQFTPESLRLSSTLPVAGKRADVLHRSSLGRRIFPSVKGVRLSFRRLREKSIVSIVSLRQILIGIYQNVAAWRRYTCKTHRERASKVSASKQGLRGSATTLRYDGKLIQDAWYFAQHVKHTPRVFSLSKRRDNSRRLHVGR</sequence>
<protein>
    <recommendedName>
        <fullName evidence="3">Secreted protein</fullName>
    </recommendedName>
</protein>
<keyword evidence="2" id="KW-1185">Reference proteome</keyword>
<dbReference type="EMBL" id="JADYXP020000013">
    <property type="protein sequence ID" value="KAL0111939.1"/>
    <property type="molecule type" value="Genomic_DNA"/>
</dbReference>
<evidence type="ECO:0000313" key="2">
    <source>
        <dbReference type="Proteomes" id="UP001430953"/>
    </source>
</evidence>
<organism evidence="1 2">
    <name type="scientific">Cardiocondyla obscurior</name>
    <dbReference type="NCBI Taxonomy" id="286306"/>
    <lineage>
        <taxon>Eukaryota</taxon>
        <taxon>Metazoa</taxon>
        <taxon>Ecdysozoa</taxon>
        <taxon>Arthropoda</taxon>
        <taxon>Hexapoda</taxon>
        <taxon>Insecta</taxon>
        <taxon>Pterygota</taxon>
        <taxon>Neoptera</taxon>
        <taxon>Endopterygota</taxon>
        <taxon>Hymenoptera</taxon>
        <taxon>Apocrita</taxon>
        <taxon>Aculeata</taxon>
        <taxon>Formicoidea</taxon>
        <taxon>Formicidae</taxon>
        <taxon>Myrmicinae</taxon>
        <taxon>Cardiocondyla</taxon>
    </lineage>
</organism>
<name>A0AAW2F7S4_9HYME</name>
<evidence type="ECO:0000313" key="1">
    <source>
        <dbReference type="EMBL" id="KAL0111939.1"/>
    </source>
</evidence>
<dbReference type="AlphaFoldDB" id="A0AAW2F7S4"/>
<gene>
    <name evidence="1" type="ORF">PUN28_013271</name>
</gene>
<reference evidence="1 2" key="1">
    <citation type="submission" date="2023-03" db="EMBL/GenBank/DDBJ databases">
        <title>High recombination rates correlate with genetic variation in Cardiocondyla obscurior ants.</title>
        <authorList>
            <person name="Errbii M."/>
        </authorList>
    </citation>
    <scope>NUCLEOTIDE SEQUENCE [LARGE SCALE GENOMIC DNA]</scope>
    <source>
        <strain evidence="1">Alpha-2009</strain>
        <tissue evidence="1">Whole body</tissue>
    </source>
</reference>
<comment type="caution">
    <text evidence="1">The sequence shown here is derived from an EMBL/GenBank/DDBJ whole genome shotgun (WGS) entry which is preliminary data.</text>
</comment>